<feature type="transmembrane region" description="Helical" evidence="1">
    <location>
        <begin position="20"/>
        <end position="37"/>
    </location>
</feature>
<comment type="caution">
    <text evidence="2">The sequence shown here is derived from an EMBL/GenBank/DDBJ whole genome shotgun (WGS) entry which is preliminary data.</text>
</comment>
<dbReference type="RefSeq" id="WP_179238908.1">
    <property type="nucleotide sequence ID" value="NZ_JACBNQ010000018.1"/>
</dbReference>
<evidence type="ECO:0000313" key="3">
    <source>
        <dbReference type="Proteomes" id="UP000611629"/>
    </source>
</evidence>
<name>A0A974GX48_SEDHY</name>
<accession>A0A974GX48</accession>
<sequence>MARRRNMYSKRKRINYGRIFLLLLILVVLIVLVFKLFKKNDYIGVVEEALNSKIIQISGSVNSVSDVDYSVYSNDGIRYSNQHENIIQLNIIDGTNTEDKEKANDVKRLFDNLIKSDAADKVKELPLKESGYYWVDAKFIVEDRKLFIKDENEYNFDLYYDIEEKTVYIKEKYYNEFSKKNNKTELQGYSATDEFVEIIERLVK</sequence>
<keyword evidence="3" id="KW-1185">Reference proteome</keyword>
<keyword evidence="1" id="KW-0472">Membrane</keyword>
<keyword evidence="1" id="KW-0812">Transmembrane</keyword>
<dbReference type="EMBL" id="JACBNQ010000018">
    <property type="protein sequence ID" value="NYB75202.1"/>
    <property type="molecule type" value="Genomic_DNA"/>
</dbReference>
<proteinExistence type="predicted"/>
<gene>
    <name evidence="2" type="ORF">HZF24_13720</name>
</gene>
<dbReference type="AlphaFoldDB" id="A0A974GX48"/>
<organism evidence="2 3">
    <name type="scientific">Sedimentibacter hydroxybenzoicus DSM 7310</name>
    <dbReference type="NCBI Taxonomy" id="1123245"/>
    <lineage>
        <taxon>Bacteria</taxon>
        <taxon>Bacillati</taxon>
        <taxon>Bacillota</taxon>
        <taxon>Tissierellia</taxon>
        <taxon>Sedimentibacter</taxon>
    </lineage>
</organism>
<dbReference type="Proteomes" id="UP000611629">
    <property type="component" value="Unassembled WGS sequence"/>
</dbReference>
<reference evidence="2" key="1">
    <citation type="submission" date="2020-07" db="EMBL/GenBank/DDBJ databases">
        <title>Genomic analysis of a strain of Sedimentibacter Hydroxybenzoicus DSM7310.</title>
        <authorList>
            <person name="Ma S."/>
        </authorList>
    </citation>
    <scope>NUCLEOTIDE SEQUENCE</scope>
    <source>
        <strain evidence="2">DSM 7310</strain>
    </source>
</reference>
<evidence type="ECO:0000313" key="2">
    <source>
        <dbReference type="EMBL" id="NYB75202.1"/>
    </source>
</evidence>
<evidence type="ECO:0000256" key="1">
    <source>
        <dbReference type="SAM" id="Phobius"/>
    </source>
</evidence>
<keyword evidence="1" id="KW-1133">Transmembrane helix</keyword>
<protein>
    <submittedName>
        <fullName evidence="2">Uncharacterized protein</fullName>
    </submittedName>
</protein>